<dbReference type="Pfam" id="PF03235">
    <property type="entry name" value="GmrSD_N"/>
    <property type="match status" value="1"/>
</dbReference>
<evidence type="ECO:0000256" key="1">
    <source>
        <dbReference type="SAM" id="MobiDB-lite"/>
    </source>
</evidence>
<gene>
    <name evidence="3" type="ORF">PNOK_0961200</name>
</gene>
<evidence type="ECO:0000259" key="2">
    <source>
        <dbReference type="Pfam" id="PF03235"/>
    </source>
</evidence>
<dbReference type="OrthoDB" id="5419821at2759"/>
<name>A0A286U6A8_9AGAM</name>
<dbReference type="AlphaFoldDB" id="A0A286U6A8"/>
<feature type="compositionally biased region" description="Polar residues" evidence="1">
    <location>
        <begin position="480"/>
        <end position="498"/>
    </location>
</feature>
<feature type="compositionally biased region" description="Polar residues" evidence="1">
    <location>
        <begin position="510"/>
        <end position="535"/>
    </location>
</feature>
<feature type="region of interest" description="Disordered" evidence="1">
    <location>
        <begin position="1"/>
        <end position="34"/>
    </location>
</feature>
<proteinExistence type="predicted"/>
<reference evidence="3 4" key="1">
    <citation type="journal article" date="2017" name="Mol. Ecol.">
        <title>Comparative and population genomic landscape of Phellinus noxius: A hypervariable fungus causing root rot in trees.</title>
        <authorList>
            <person name="Chung C.L."/>
            <person name="Lee T.J."/>
            <person name="Akiba M."/>
            <person name="Lee H.H."/>
            <person name="Kuo T.H."/>
            <person name="Liu D."/>
            <person name="Ke H.M."/>
            <person name="Yokoi T."/>
            <person name="Roa M.B."/>
            <person name="Lu M.J."/>
            <person name="Chang Y.Y."/>
            <person name="Ann P.J."/>
            <person name="Tsai J.N."/>
            <person name="Chen C.Y."/>
            <person name="Tzean S.S."/>
            <person name="Ota Y."/>
            <person name="Hattori T."/>
            <person name="Sahashi N."/>
            <person name="Liou R.F."/>
            <person name="Kikuchi T."/>
            <person name="Tsai I.J."/>
        </authorList>
    </citation>
    <scope>NUCLEOTIDE SEQUENCE [LARGE SCALE GENOMIC DNA]</scope>
    <source>
        <strain evidence="3 4">FFPRI411160</strain>
    </source>
</reference>
<dbReference type="STRING" id="2282107.A0A286U6A8"/>
<feature type="region of interest" description="Disordered" evidence="1">
    <location>
        <begin position="368"/>
        <end position="621"/>
    </location>
</feature>
<dbReference type="InParanoid" id="A0A286U6A8"/>
<feature type="compositionally biased region" description="Basic and acidic residues" evidence="1">
    <location>
        <begin position="596"/>
        <end position="608"/>
    </location>
</feature>
<accession>A0A286U6A8</accession>
<dbReference type="PANTHER" id="PTHR39639">
    <property type="entry name" value="CHROMOSOME 16, WHOLE GENOME SHOTGUN SEQUENCE"/>
    <property type="match status" value="1"/>
</dbReference>
<feature type="compositionally biased region" description="Polar residues" evidence="1">
    <location>
        <begin position="545"/>
        <end position="557"/>
    </location>
</feature>
<evidence type="ECO:0000313" key="4">
    <source>
        <dbReference type="Proteomes" id="UP000217199"/>
    </source>
</evidence>
<protein>
    <recommendedName>
        <fullName evidence="2">GmrSD restriction endonucleases N-terminal domain-containing protein</fullName>
    </recommendedName>
</protein>
<dbReference type="Proteomes" id="UP000217199">
    <property type="component" value="Unassembled WGS sequence"/>
</dbReference>
<feature type="compositionally biased region" description="Acidic residues" evidence="1">
    <location>
        <begin position="401"/>
        <end position="414"/>
    </location>
</feature>
<feature type="domain" description="GmrSD restriction endonucleases N-terminal" evidence="2">
    <location>
        <begin position="55"/>
        <end position="200"/>
    </location>
</feature>
<evidence type="ECO:0000313" key="3">
    <source>
        <dbReference type="EMBL" id="PAV15059.1"/>
    </source>
</evidence>
<dbReference type="InterPro" id="IPR004919">
    <property type="entry name" value="GmrSD_N"/>
</dbReference>
<feature type="compositionally biased region" description="Basic and acidic residues" evidence="1">
    <location>
        <begin position="440"/>
        <end position="463"/>
    </location>
</feature>
<dbReference type="EMBL" id="NBII01000011">
    <property type="protein sequence ID" value="PAV15059.1"/>
    <property type="molecule type" value="Genomic_DNA"/>
</dbReference>
<feature type="compositionally biased region" description="Low complexity" evidence="1">
    <location>
        <begin position="1"/>
        <end position="14"/>
    </location>
</feature>
<comment type="caution">
    <text evidence="3">The sequence shown here is derived from an EMBL/GenBank/DDBJ whole genome shotgun (WGS) entry which is preliminary data.</text>
</comment>
<keyword evidence="4" id="KW-1185">Reference proteome</keyword>
<dbReference type="PANTHER" id="PTHR39639:SF1">
    <property type="entry name" value="DUF262 DOMAIN-CONTAINING PROTEIN"/>
    <property type="match status" value="1"/>
</dbReference>
<sequence>MLSDVSSLSSLSSSEGDDYVETKAKEKKPRGRPWQLKQVLKPPRAVQFSTDSLYEDILNGRVDLDPEYQRDVVWADAKQTGLIDSLMRNFYIPPVVFALHVSDDGEEKRICIDGKQRLTSIQRFMDGQIPYKDPKSNLKLWYKLQPGSKGRLLPEQYRSQFARKQLVCIEYTDITDDTEREIFQRVQMGVALTPAERLQAIASPWSQLVREVLTIMNEYKMGEHMDWLATRGRDFHCVAASIYLLDKQLDTYPAVSTLEKWLSRVTPPTKIFKERVLDSFAVFRQLVLDKKLSSIFQPTTRISPIEFVMCVVLIDTYMKDITLSQLALGIYKMRENVRSEHIDIRANSKVTKTMFAFVKNKLPPILKKTDKKSNEKPALVACRANPILKPKDRAKRKREDDSSDLESEASSEEEMPIKTTLKAPVKIIKQNSAASKGKAPKPENTSEDKDSELWSTKERHANKPSEISLPSPNDMDDSTIMETTQRILNRNTPATPQQYEWPAPTPIIPPTQNSFRLMNTQQSPIAPSYQNTNGLSRRPSDPNAYRSQPRQGPSNSPRLPPPASPRQGFYNSPHLPPRGPNSPDPSYGPRPGPNDLRGRERRNSDARSPRVGYRPPGDWRR</sequence>
<feature type="compositionally biased region" description="Pro residues" evidence="1">
    <location>
        <begin position="574"/>
        <end position="592"/>
    </location>
</feature>
<organism evidence="3 4">
    <name type="scientific">Pyrrhoderma noxium</name>
    <dbReference type="NCBI Taxonomy" id="2282107"/>
    <lineage>
        <taxon>Eukaryota</taxon>
        <taxon>Fungi</taxon>
        <taxon>Dikarya</taxon>
        <taxon>Basidiomycota</taxon>
        <taxon>Agaricomycotina</taxon>
        <taxon>Agaricomycetes</taxon>
        <taxon>Hymenochaetales</taxon>
        <taxon>Hymenochaetaceae</taxon>
        <taxon>Pyrrhoderma</taxon>
    </lineage>
</organism>